<dbReference type="RefSeq" id="WP_101693916.1">
    <property type="nucleotide sequence ID" value="NZ_JACOPR010000001.1"/>
</dbReference>
<comment type="caution">
    <text evidence="3">The sequence shown here is derived from an EMBL/GenBank/DDBJ whole genome shotgun (WGS) entry which is preliminary data.</text>
</comment>
<organism evidence="3 4">
    <name type="scientific">Pseudoflavonifractor hominis</name>
    <dbReference type="NCBI Taxonomy" id="2763059"/>
    <lineage>
        <taxon>Bacteria</taxon>
        <taxon>Bacillati</taxon>
        <taxon>Bacillota</taxon>
        <taxon>Clostridia</taxon>
        <taxon>Eubacteriales</taxon>
        <taxon>Oscillospiraceae</taxon>
        <taxon>Pseudoflavonifractor</taxon>
    </lineage>
</organism>
<reference evidence="3 4" key="1">
    <citation type="submission" date="2020-08" db="EMBL/GenBank/DDBJ databases">
        <title>Genome public.</title>
        <authorList>
            <person name="Liu C."/>
            <person name="Sun Q."/>
        </authorList>
    </citation>
    <scope>NUCLEOTIDE SEQUENCE [LARGE SCALE GENOMIC DNA]</scope>
    <source>
        <strain evidence="3 4">New-38</strain>
    </source>
</reference>
<protein>
    <submittedName>
        <fullName evidence="3">DUF4093 domain-containing protein</fullName>
    </submittedName>
</protein>
<name>A0ABR7HQB2_9FIRM</name>
<evidence type="ECO:0000256" key="1">
    <source>
        <dbReference type="SAM" id="MobiDB-lite"/>
    </source>
</evidence>
<dbReference type="SUPFAM" id="SSF110455">
    <property type="entry name" value="Toprim domain"/>
    <property type="match status" value="1"/>
</dbReference>
<dbReference type="PANTHER" id="PTHR39156">
    <property type="entry name" value="RIBONUCLEASE M5"/>
    <property type="match status" value="1"/>
</dbReference>
<gene>
    <name evidence="3" type="ORF">H8S34_02555</name>
</gene>
<keyword evidence="4" id="KW-1185">Reference proteome</keyword>
<feature type="region of interest" description="Disordered" evidence="1">
    <location>
        <begin position="129"/>
        <end position="156"/>
    </location>
</feature>
<dbReference type="SMART" id="SM00493">
    <property type="entry name" value="TOPRIM"/>
    <property type="match status" value="1"/>
</dbReference>
<dbReference type="PANTHER" id="PTHR39156:SF1">
    <property type="entry name" value="RIBONUCLEASE M5"/>
    <property type="match status" value="1"/>
</dbReference>
<sequence length="209" mass="23135">MLHIREAIVVEGRYDKHTLSQVVDALIVETSGFGIFKDGEQLAFLRKLAEERGLIILTDSDGAGFVIRNFLKGSIPPHQVKHAYIPDRYGKERRKRQPGKEGKLGVEGMRPQVLEEVLRRAGATFLDGTGEAAPAGRPVTKADLMRDGLTGGAGSAERRRALQRALDLPEHLTANALVEVLNRLYGYEAYRRAVEALDREGQENPPNEI</sequence>
<dbReference type="InterPro" id="IPR006171">
    <property type="entry name" value="TOPRIM_dom"/>
</dbReference>
<proteinExistence type="predicted"/>
<dbReference type="PROSITE" id="PS50880">
    <property type="entry name" value="TOPRIM"/>
    <property type="match status" value="1"/>
</dbReference>
<dbReference type="Proteomes" id="UP000660021">
    <property type="component" value="Unassembled WGS sequence"/>
</dbReference>
<evidence type="ECO:0000313" key="4">
    <source>
        <dbReference type="Proteomes" id="UP000660021"/>
    </source>
</evidence>
<accession>A0ABR7HQB2</accession>
<dbReference type="EMBL" id="JACOPR010000001">
    <property type="protein sequence ID" value="MBC5729713.1"/>
    <property type="molecule type" value="Genomic_DNA"/>
</dbReference>
<dbReference type="Pfam" id="PF13331">
    <property type="entry name" value="DUF4093"/>
    <property type="match status" value="1"/>
</dbReference>
<dbReference type="InterPro" id="IPR025156">
    <property type="entry name" value="RNase_M5_C"/>
</dbReference>
<feature type="domain" description="Toprim" evidence="2">
    <location>
        <begin position="5"/>
        <end position="90"/>
    </location>
</feature>
<dbReference type="Gene3D" id="3.40.1360.10">
    <property type="match status" value="1"/>
</dbReference>
<evidence type="ECO:0000259" key="2">
    <source>
        <dbReference type="PROSITE" id="PS50880"/>
    </source>
</evidence>
<evidence type="ECO:0000313" key="3">
    <source>
        <dbReference type="EMBL" id="MBC5729713.1"/>
    </source>
</evidence>